<dbReference type="EMBL" id="WJQU01000003">
    <property type="protein sequence ID" value="KAJ6638637.1"/>
    <property type="molecule type" value="Genomic_DNA"/>
</dbReference>
<keyword evidence="6" id="KW-1015">Disulfide bond</keyword>
<dbReference type="GO" id="GO:0005576">
    <property type="term" value="C:extracellular region"/>
    <property type="evidence" value="ECO:0007669"/>
    <property type="project" value="UniProtKB-SubCell"/>
</dbReference>
<dbReference type="Proteomes" id="UP001151699">
    <property type="component" value="Chromosome X"/>
</dbReference>
<keyword evidence="3" id="KW-0222">Digestion</keyword>
<dbReference type="SMART" id="SM00020">
    <property type="entry name" value="Tryp_SPc"/>
    <property type="match status" value="1"/>
</dbReference>
<dbReference type="FunFam" id="2.40.10.10:FF:000036">
    <property type="entry name" value="Trypsin beta"/>
    <property type="match status" value="1"/>
</dbReference>
<dbReference type="AlphaFoldDB" id="A0A9Q0MXU5"/>
<feature type="chain" id="PRO_5040263342" evidence="9">
    <location>
        <begin position="22"/>
        <end position="272"/>
    </location>
</feature>
<evidence type="ECO:0000259" key="10">
    <source>
        <dbReference type="PROSITE" id="PS50240"/>
    </source>
</evidence>
<evidence type="ECO:0000256" key="6">
    <source>
        <dbReference type="ARBA" id="ARBA00023157"/>
    </source>
</evidence>
<dbReference type="CDD" id="cd00190">
    <property type="entry name" value="Tryp_SPc"/>
    <property type="match status" value="1"/>
</dbReference>
<keyword evidence="4 8" id="KW-0378">Hydrolase</keyword>
<keyword evidence="5 8" id="KW-0720">Serine protease</keyword>
<dbReference type="PROSITE" id="PS00135">
    <property type="entry name" value="TRYPSIN_SER"/>
    <property type="match status" value="1"/>
</dbReference>
<dbReference type="OrthoDB" id="60866at2759"/>
<reference evidence="11" key="1">
    <citation type="submission" date="2022-07" db="EMBL/GenBank/DDBJ databases">
        <authorList>
            <person name="Trinca V."/>
            <person name="Uliana J.V.C."/>
            <person name="Torres T.T."/>
            <person name="Ward R.J."/>
            <person name="Monesi N."/>
        </authorList>
    </citation>
    <scope>NUCLEOTIDE SEQUENCE</scope>
    <source>
        <strain evidence="11">HSMRA1968</strain>
        <tissue evidence="11">Whole embryos</tissue>
    </source>
</reference>
<evidence type="ECO:0000256" key="8">
    <source>
        <dbReference type="RuleBase" id="RU363034"/>
    </source>
</evidence>
<dbReference type="InterPro" id="IPR001314">
    <property type="entry name" value="Peptidase_S1A"/>
</dbReference>
<evidence type="ECO:0000256" key="1">
    <source>
        <dbReference type="ARBA" id="ARBA00004239"/>
    </source>
</evidence>
<proteinExistence type="inferred from homology"/>
<gene>
    <name evidence="11" type="primary">CHYM1_0</name>
    <name evidence="11" type="ORF">Bhyg_11374</name>
</gene>
<protein>
    <submittedName>
        <fullName evidence="11">Chymotrypsin-1</fullName>
    </submittedName>
</protein>
<dbReference type="GO" id="GO:0004252">
    <property type="term" value="F:serine-type endopeptidase activity"/>
    <property type="evidence" value="ECO:0007669"/>
    <property type="project" value="InterPro"/>
</dbReference>
<dbReference type="PANTHER" id="PTHR24276:SF91">
    <property type="entry name" value="AT26814P-RELATED"/>
    <property type="match status" value="1"/>
</dbReference>
<feature type="domain" description="Peptidase S1" evidence="10">
    <location>
        <begin position="30"/>
        <end position="269"/>
    </location>
</feature>
<dbReference type="InterPro" id="IPR001254">
    <property type="entry name" value="Trypsin_dom"/>
</dbReference>
<dbReference type="PROSITE" id="PS00134">
    <property type="entry name" value="TRYPSIN_HIS"/>
    <property type="match status" value="1"/>
</dbReference>
<evidence type="ECO:0000313" key="12">
    <source>
        <dbReference type="Proteomes" id="UP001151699"/>
    </source>
</evidence>
<dbReference type="InterPro" id="IPR018114">
    <property type="entry name" value="TRYPSIN_HIS"/>
</dbReference>
<dbReference type="FunFam" id="2.40.10.10:FF:000068">
    <property type="entry name" value="transmembrane protease serine 2"/>
    <property type="match status" value="1"/>
</dbReference>
<evidence type="ECO:0000313" key="11">
    <source>
        <dbReference type="EMBL" id="KAJ6638637.1"/>
    </source>
</evidence>
<keyword evidence="2 8" id="KW-0645">Protease</keyword>
<dbReference type="InterPro" id="IPR033116">
    <property type="entry name" value="TRYPSIN_SER"/>
</dbReference>
<evidence type="ECO:0000256" key="2">
    <source>
        <dbReference type="ARBA" id="ARBA00022670"/>
    </source>
</evidence>
<dbReference type="InterPro" id="IPR009003">
    <property type="entry name" value="Peptidase_S1_PA"/>
</dbReference>
<dbReference type="GO" id="GO:0006508">
    <property type="term" value="P:proteolysis"/>
    <property type="evidence" value="ECO:0007669"/>
    <property type="project" value="UniProtKB-KW"/>
</dbReference>
<keyword evidence="9" id="KW-0732">Signal</keyword>
<dbReference type="PROSITE" id="PS50240">
    <property type="entry name" value="TRYPSIN_DOM"/>
    <property type="match status" value="1"/>
</dbReference>
<dbReference type="Gene3D" id="2.40.10.10">
    <property type="entry name" value="Trypsin-like serine proteases"/>
    <property type="match status" value="1"/>
</dbReference>
<name>A0A9Q0MXU5_9DIPT</name>
<evidence type="ECO:0000256" key="3">
    <source>
        <dbReference type="ARBA" id="ARBA00022757"/>
    </source>
</evidence>
<organism evidence="11 12">
    <name type="scientific">Pseudolycoriella hygida</name>
    <dbReference type="NCBI Taxonomy" id="35572"/>
    <lineage>
        <taxon>Eukaryota</taxon>
        <taxon>Metazoa</taxon>
        <taxon>Ecdysozoa</taxon>
        <taxon>Arthropoda</taxon>
        <taxon>Hexapoda</taxon>
        <taxon>Insecta</taxon>
        <taxon>Pterygota</taxon>
        <taxon>Neoptera</taxon>
        <taxon>Endopterygota</taxon>
        <taxon>Diptera</taxon>
        <taxon>Nematocera</taxon>
        <taxon>Sciaroidea</taxon>
        <taxon>Sciaridae</taxon>
        <taxon>Pseudolycoriella</taxon>
    </lineage>
</organism>
<dbReference type="PANTHER" id="PTHR24276">
    <property type="entry name" value="POLYSERASE-RELATED"/>
    <property type="match status" value="1"/>
</dbReference>
<evidence type="ECO:0000256" key="7">
    <source>
        <dbReference type="ARBA" id="ARBA00024195"/>
    </source>
</evidence>
<accession>A0A9Q0MXU5</accession>
<evidence type="ECO:0000256" key="4">
    <source>
        <dbReference type="ARBA" id="ARBA00022801"/>
    </source>
</evidence>
<keyword evidence="12" id="KW-1185">Reference proteome</keyword>
<dbReference type="GO" id="GO:0007586">
    <property type="term" value="P:digestion"/>
    <property type="evidence" value="ECO:0007669"/>
    <property type="project" value="UniProtKB-KW"/>
</dbReference>
<dbReference type="Pfam" id="PF00089">
    <property type="entry name" value="Trypsin"/>
    <property type="match status" value="1"/>
</dbReference>
<feature type="non-terminal residue" evidence="11">
    <location>
        <position position="272"/>
    </location>
</feature>
<comment type="similarity">
    <text evidence="7">Belongs to the peptidase S1 family. CLIP subfamily.</text>
</comment>
<evidence type="ECO:0000256" key="9">
    <source>
        <dbReference type="SAM" id="SignalP"/>
    </source>
</evidence>
<comment type="subcellular location">
    <subcellularLocation>
        <location evidence="1">Secreted</location>
        <location evidence="1">Extracellular space</location>
    </subcellularLocation>
</comment>
<dbReference type="InterPro" id="IPR043504">
    <property type="entry name" value="Peptidase_S1_PA_chymotrypsin"/>
</dbReference>
<sequence length="272" mass="29949">MKMNSSFILLAFCLVFNFVDGQESYGQSRIVGGNIAKKRYPYQVSLQEQDDDGYWEHVCGGAIITERHIITAAHCLVEDDSDETMEPSELAIWVGSNGLRAKKGVRYFASMLTPHENYFDDEDGSDIGIVTVEKAMEFRPGHIEAIKYATELTPGNVLCVVTGWGSTDHAGKSDTPFRLHELNVTTISTEECQSYSDDFADFINSKNLCTQNGDTGHCFGDSGGPLVDIEKNTLVGIVEETVTKGCAQGPPDIYTSVGYFASWIEEHSKVSE</sequence>
<dbReference type="SUPFAM" id="SSF50494">
    <property type="entry name" value="Trypsin-like serine proteases"/>
    <property type="match status" value="1"/>
</dbReference>
<comment type="caution">
    <text evidence="11">The sequence shown here is derived from an EMBL/GenBank/DDBJ whole genome shotgun (WGS) entry which is preliminary data.</text>
</comment>
<evidence type="ECO:0000256" key="5">
    <source>
        <dbReference type="ARBA" id="ARBA00022825"/>
    </source>
</evidence>
<feature type="signal peptide" evidence="9">
    <location>
        <begin position="1"/>
        <end position="21"/>
    </location>
</feature>
<dbReference type="InterPro" id="IPR050430">
    <property type="entry name" value="Peptidase_S1"/>
</dbReference>
<dbReference type="PRINTS" id="PR00722">
    <property type="entry name" value="CHYMOTRYPSIN"/>
</dbReference>